<dbReference type="Pfam" id="PF00583">
    <property type="entry name" value="Acetyltransf_1"/>
    <property type="match status" value="1"/>
</dbReference>
<dbReference type="EMBL" id="JAAZQD010000006">
    <property type="protein sequence ID" value="NKZ40051.1"/>
    <property type="molecule type" value="Genomic_DNA"/>
</dbReference>
<keyword evidence="2" id="KW-0012">Acyltransferase</keyword>
<protein>
    <submittedName>
        <fullName evidence="4">Ribosomal protein S18-alanine N-acetyltransferase</fullName>
    </submittedName>
</protein>
<keyword evidence="4" id="KW-0689">Ribosomal protein</keyword>
<dbReference type="AlphaFoldDB" id="A0A846ZRN6"/>
<accession>A0A846ZRN6</accession>
<keyword evidence="1 4" id="KW-0808">Transferase</keyword>
<evidence type="ECO:0000259" key="3">
    <source>
        <dbReference type="PROSITE" id="PS51186"/>
    </source>
</evidence>
<evidence type="ECO:0000313" key="5">
    <source>
        <dbReference type="Proteomes" id="UP000541636"/>
    </source>
</evidence>
<organism evidence="4 5">
    <name type="scientific">Oleiagrimonas citrea</name>
    <dbReference type="NCBI Taxonomy" id="1665687"/>
    <lineage>
        <taxon>Bacteria</taxon>
        <taxon>Pseudomonadati</taxon>
        <taxon>Pseudomonadota</taxon>
        <taxon>Gammaproteobacteria</taxon>
        <taxon>Lysobacterales</taxon>
        <taxon>Rhodanobacteraceae</taxon>
        <taxon>Oleiagrimonas</taxon>
    </lineage>
</organism>
<dbReference type="InterPro" id="IPR016181">
    <property type="entry name" value="Acyl_CoA_acyltransferase"/>
</dbReference>
<dbReference type="NCBIfam" id="TIGR01575">
    <property type="entry name" value="rimI"/>
    <property type="match status" value="1"/>
</dbReference>
<dbReference type="InterPro" id="IPR000182">
    <property type="entry name" value="GNAT_dom"/>
</dbReference>
<keyword evidence="5" id="KW-1185">Reference proteome</keyword>
<dbReference type="InterPro" id="IPR050832">
    <property type="entry name" value="Bact_Acetyltransf"/>
</dbReference>
<evidence type="ECO:0000256" key="1">
    <source>
        <dbReference type="ARBA" id="ARBA00022679"/>
    </source>
</evidence>
<evidence type="ECO:0000313" key="4">
    <source>
        <dbReference type="EMBL" id="NKZ40051.1"/>
    </source>
</evidence>
<reference evidence="4 5" key="1">
    <citation type="journal article" date="2017" name="Int. J. Syst. Evol. Microbiol.">
        <title>Oleiagrimonas citrea sp. nov., a marine bacterium isolated from tidal flat sediment and emended description of the genus Oleiagrimonas Fang et al. 2015 and Oleiagrimonas soli.</title>
        <authorList>
            <person name="Yang S.H."/>
            <person name="Seo H.S."/>
            <person name="Seong C.N."/>
            <person name="Kwon K.K."/>
        </authorList>
    </citation>
    <scope>NUCLEOTIDE SEQUENCE [LARGE SCALE GENOMIC DNA]</scope>
    <source>
        <strain evidence="4 5">MEBiC09124</strain>
    </source>
</reference>
<dbReference type="CDD" id="cd04301">
    <property type="entry name" value="NAT_SF"/>
    <property type="match status" value="1"/>
</dbReference>
<dbReference type="PANTHER" id="PTHR43877:SF2">
    <property type="entry name" value="AMINOALKYLPHOSPHONATE N-ACETYLTRANSFERASE-RELATED"/>
    <property type="match status" value="1"/>
</dbReference>
<dbReference type="RefSeq" id="WP_168609873.1">
    <property type="nucleotide sequence ID" value="NZ_JAAZQD010000006.1"/>
</dbReference>
<dbReference type="PANTHER" id="PTHR43877">
    <property type="entry name" value="AMINOALKYLPHOSPHONATE N-ACETYLTRANSFERASE-RELATED-RELATED"/>
    <property type="match status" value="1"/>
</dbReference>
<proteinExistence type="predicted"/>
<dbReference type="SUPFAM" id="SSF55729">
    <property type="entry name" value="Acyl-CoA N-acyltransferases (Nat)"/>
    <property type="match status" value="1"/>
</dbReference>
<comment type="caution">
    <text evidence="4">The sequence shown here is derived from an EMBL/GenBank/DDBJ whole genome shotgun (WGS) entry which is preliminary data.</text>
</comment>
<sequence>MSEPTPPVQIRPALDADLDALLALEERSFNGDQLSRRQYRRHLRSATARLLVASHRELLIGSALLLFRQNSPAARLYSLAIDPAVRGQGLGRLLLDAVEQEAREHDCERVRLEVRADNAAAQALYERCGYTRCGQRTGYYEDGADALLYEKPLSPR</sequence>
<name>A0A846ZRN6_9GAMM</name>
<dbReference type="Proteomes" id="UP000541636">
    <property type="component" value="Unassembled WGS sequence"/>
</dbReference>
<dbReference type="PROSITE" id="PS51186">
    <property type="entry name" value="GNAT"/>
    <property type="match status" value="1"/>
</dbReference>
<dbReference type="GO" id="GO:0005840">
    <property type="term" value="C:ribosome"/>
    <property type="evidence" value="ECO:0007669"/>
    <property type="project" value="UniProtKB-KW"/>
</dbReference>
<keyword evidence="4" id="KW-0687">Ribonucleoprotein</keyword>
<gene>
    <name evidence="4" type="primary">rimI</name>
    <name evidence="4" type="ORF">HF690_13920</name>
</gene>
<feature type="domain" description="N-acetyltransferase" evidence="3">
    <location>
        <begin position="8"/>
        <end position="154"/>
    </location>
</feature>
<dbReference type="GO" id="GO:0008080">
    <property type="term" value="F:N-acetyltransferase activity"/>
    <property type="evidence" value="ECO:0007669"/>
    <property type="project" value="InterPro"/>
</dbReference>
<dbReference type="InterPro" id="IPR006464">
    <property type="entry name" value="AcTrfase_RimI/Ard1"/>
</dbReference>
<evidence type="ECO:0000256" key="2">
    <source>
        <dbReference type="ARBA" id="ARBA00023315"/>
    </source>
</evidence>
<dbReference type="Gene3D" id="3.40.630.30">
    <property type="match status" value="1"/>
</dbReference>